<gene>
    <name evidence="3" type="ORF">EAE97_008135</name>
</gene>
<dbReference type="GeneID" id="62151723"/>
<keyword evidence="2" id="KW-1133">Transmembrane helix</keyword>
<keyword evidence="4" id="KW-1185">Reference proteome</keyword>
<dbReference type="EMBL" id="RCSW01000017">
    <property type="protein sequence ID" value="KAF7935228.1"/>
    <property type="molecule type" value="Genomic_DNA"/>
</dbReference>
<dbReference type="RefSeq" id="XP_038730329.1">
    <property type="nucleotide sequence ID" value="XM_038878649.1"/>
</dbReference>
<evidence type="ECO:0000256" key="1">
    <source>
        <dbReference type="SAM" id="MobiDB-lite"/>
    </source>
</evidence>
<sequence>MHFLHPLLSKLNTHTQKSSTPQTRNLSQTEYCYLLRQTTIVSIMLALENIIAVCFGLTSVFLAVLSLYVMCRPKAAPDIPGPDLESGPRATSLFSSREYPIPASSGLLSRAPSTSAYSSRPSSAQISLHDNTHNQLRSNRPPPQRATNQLQNFGMLVPDLTFATVEPSSESAIELYQVTHLTRLISYNRSRG</sequence>
<proteinExistence type="predicted"/>
<feature type="compositionally biased region" description="Low complexity" evidence="1">
    <location>
        <begin position="109"/>
        <end position="124"/>
    </location>
</feature>
<evidence type="ECO:0000313" key="3">
    <source>
        <dbReference type="EMBL" id="KAF7935228.1"/>
    </source>
</evidence>
<feature type="region of interest" description="Disordered" evidence="1">
    <location>
        <begin position="105"/>
        <end position="126"/>
    </location>
</feature>
<evidence type="ECO:0000256" key="2">
    <source>
        <dbReference type="SAM" id="Phobius"/>
    </source>
</evidence>
<accession>A0A9P5IIJ4</accession>
<protein>
    <submittedName>
        <fullName evidence="3">Uncharacterized protein</fullName>
    </submittedName>
</protein>
<organism evidence="3 4">
    <name type="scientific">Botrytis byssoidea</name>
    <dbReference type="NCBI Taxonomy" id="139641"/>
    <lineage>
        <taxon>Eukaryota</taxon>
        <taxon>Fungi</taxon>
        <taxon>Dikarya</taxon>
        <taxon>Ascomycota</taxon>
        <taxon>Pezizomycotina</taxon>
        <taxon>Leotiomycetes</taxon>
        <taxon>Helotiales</taxon>
        <taxon>Sclerotiniaceae</taxon>
        <taxon>Botrytis</taxon>
    </lineage>
</organism>
<keyword evidence="2" id="KW-0472">Membrane</keyword>
<comment type="caution">
    <text evidence="3">The sequence shown here is derived from an EMBL/GenBank/DDBJ whole genome shotgun (WGS) entry which is preliminary data.</text>
</comment>
<dbReference type="Proteomes" id="UP000710849">
    <property type="component" value="Unassembled WGS sequence"/>
</dbReference>
<dbReference type="AlphaFoldDB" id="A0A9P5IIJ4"/>
<name>A0A9P5IIJ4_9HELO</name>
<reference evidence="3 4" key="1">
    <citation type="journal article" date="2020" name="Genome Biol. Evol.">
        <title>Comparative genomics of Sclerotiniaceae.</title>
        <authorList>
            <person name="Valero Jimenez C.A."/>
            <person name="Steentjes M."/>
            <person name="Scholten O.E."/>
            <person name="Van Kan J.A.L."/>
        </authorList>
    </citation>
    <scope>NUCLEOTIDE SEQUENCE [LARGE SCALE GENOMIC DNA]</scope>
    <source>
        <strain evidence="3 4">MUCL 94</strain>
    </source>
</reference>
<keyword evidence="2" id="KW-0812">Transmembrane</keyword>
<evidence type="ECO:0000313" key="4">
    <source>
        <dbReference type="Proteomes" id="UP000710849"/>
    </source>
</evidence>
<feature type="transmembrane region" description="Helical" evidence="2">
    <location>
        <begin position="50"/>
        <end position="70"/>
    </location>
</feature>